<evidence type="ECO:0000313" key="1">
    <source>
        <dbReference type="EMBL" id="GAA0347895.1"/>
    </source>
</evidence>
<evidence type="ECO:0008006" key="3">
    <source>
        <dbReference type="Google" id="ProtNLM"/>
    </source>
</evidence>
<gene>
    <name evidence="1" type="ORF">GCM10010151_42010</name>
</gene>
<dbReference type="RefSeq" id="WP_252801328.1">
    <property type="nucleotide sequence ID" value="NZ_BAAABM010000037.1"/>
</dbReference>
<protein>
    <recommendedName>
        <fullName evidence="3">Major tail protein</fullName>
    </recommendedName>
</protein>
<accession>A0ABP3GKN8</accession>
<sequence>MAATPITRTDRFFAKRRSRIVFCATLANKNSPTRSEINAGTDLTGEISQVNGFNTTSNLLDAPDYGSPFTSKTPGAIEAADSSFQCYQDKTTHDIRELLPRDTTGFVIIMWGGDVPGQLCDVFPVTVSSTPKSLPDNAAADITINFAITSEPAEDVVIPA</sequence>
<evidence type="ECO:0000313" key="2">
    <source>
        <dbReference type="Proteomes" id="UP001501822"/>
    </source>
</evidence>
<keyword evidence="2" id="KW-1185">Reference proteome</keyword>
<dbReference type="Proteomes" id="UP001501822">
    <property type="component" value="Unassembled WGS sequence"/>
</dbReference>
<comment type="caution">
    <text evidence="1">The sequence shown here is derived from an EMBL/GenBank/DDBJ whole genome shotgun (WGS) entry which is preliminary data.</text>
</comment>
<proteinExistence type="predicted"/>
<organism evidence="1 2">
    <name type="scientific">Actinoallomurus spadix</name>
    <dbReference type="NCBI Taxonomy" id="79912"/>
    <lineage>
        <taxon>Bacteria</taxon>
        <taxon>Bacillati</taxon>
        <taxon>Actinomycetota</taxon>
        <taxon>Actinomycetes</taxon>
        <taxon>Streptosporangiales</taxon>
        <taxon>Thermomonosporaceae</taxon>
        <taxon>Actinoallomurus</taxon>
    </lineage>
</organism>
<dbReference type="Pfam" id="PF25595">
    <property type="entry name" value="Phage_TTP_16"/>
    <property type="match status" value="1"/>
</dbReference>
<reference evidence="2" key="1">
    <citation type="journal article" date="2019" name="Int. J. Syst. Evol. Microbiol.">
        <title>The Global Catalogue of Microorganisms (GCM) 10K type strain sequencing project: providing services to taxonomists for standard genome sequencing and annotation.</title>
        <authorList>
            <consortium name="The Broad Institute Genomics Platform"/>
            <consortium name="The Broad Institute Genome Sequencing Center for Infectious Disease"/>
            <person name="Wu L."/>
            <person name="Ma J."/>
        </authorList>
    </citation>
    <scope>NUCLEOTIDE SEQUENCE [LARGE SCALE GENOMIC DNA]</scope>
    <source>
        <strain evidence="2">JCM 3146</strain>
    </source>
</reference>
<dbReference type="EMBL" id="BAAABM010000037">
    <property type="protein sequence ID" value="GAA0347895.1"/>
    <property type="molecule type" value="Genomic_DNA"/>
</dbReference>
<name>A0ABP3GKN8_9ACTN</name>
<dbReference type="InterPro" id="IPR058009">
    <property type="entry name" value="TTP_Phage_16"/>
</dbReference>